<evidence type="ECO:0000256" key="3">
    <source>
        <dbReference type="ARBA" id="ARBA00012438"/>
    </source>
</evidence>
<dbReference type="EC" id="2.7.13.3" evidence="3"/>
<evidence type="ECO:0000313" key="19">
    <source>
        <dbReference type="EMBL" id="TWJ18361.1"/>
    </source>
</evidence>
<keyword evidence="7" id="KW-0808">Transferase</keyword>
<evidence type="ECO:0000256" key="12">
    <source>
        <dbReference type="ARBA" id="ARBA00022989"/>
    </source>
</evidence>
<dbReference type="InterPro" id="IPR003661">
    <property type="entry name" value="HisK_dim/P_dom"/>
</dbReference>
<evidence type="ECO:0000256" key="13">
    <source>
        <dbReference type="ARBA" id="ARBA00023012"/>
    </source>
</evidence>
<dbReference type="Gene3D" id="3.30.565.10">
    <property type="entry name" value="Histidine kinase-like ATPase, C-terminal domain"/>
    <property type="match status" value="1"/>
</dbReference>
<dbReference type="EMBL" id="VLLN01000016">
    <property type="protein sequence ID" value="TWJ18361.1"/>
    <property type="molecule type" value="Genomic_DNA"/>
</dbReference>
<dbReference type="FunFam" id="1.10.287.130:FF:000049">
    <property type="entry name" value="C4-dicarboxylate transport sensor protein DctB"/>
    <property type="match status" value="1"/>
</dbReference>
<dbReference type="OrthoDB" id="7568856at2"/>
<evidence type="ECO:0000256" key="15">
    <source>
        <dbReference type="ARBA" id="ARBA00073143"/>
    </source>
</evidence>
<evidence type="ECO:0000256" key="5">
    <source>
        <dbReference type="ARBA" id="ARBA00022519"/>
    </source>
</evidence>
<evidence type="ECO:0000256" key="4">
    <source>
        <dbReference type="ARBA" id="ARBA00022475"/>
    </source>
</evidence>
<dbReference type="AlphaFoldDB" id="A0A562VKM6"/>
<keyword evidence="20" id="KW-1185">Reference proteome</keyword>
<dbReference type="Pfam" id="PF00512">
    <property type="entry name" value="HisKA"/>
    <property type="match status" value="1"/>
</dbReference>
<comment type="catalytic activity">
    <reaction evidence="1">
        <text>ATP + protein L-histidine = ADP + protein N-phospho-L-histidine.</text>
        <dbReference type="EC" id="2.7.13.3"/>
    </reaction>
</comment>
<dbReference type="PROSITE" id="PS50109">
    <property type="entry name" value="HIS_KIN"/>
    <property type="match status" value="1"/>
</dbReference>
<evidence type="ECO:0000256" key="7">
    <source>
        <dbReference type="ARBA" id="ARBA00022679"/>
    </source>
</evidence>
<keyword evidence="13" id="KW-0902">Two-component regulatory system</keyword>
<dbReference type="InterPro" id="IPR017055">
    <property type="entry name" value="Sig_transdc_His_kinase_DctB"/>
</dbReference>
<keyword evidence="11" id="KW-0067">ATP-binding</keyword>
<dbReference type="Proteomes" id="UP000319449">
    <property type="component" value="Unassembled WGS sequence"/>
</dbReference>
<evidence type="ECO:0000256" key="1">
    <source>
        <dbReference type="ARBA" id="ARBA00000085"/>
    </source>
</evidence>
<feature type="transmembrane region" description="Helical" evidence="17">
    <location>
        <begin position="304"/>
        <end position="327"/>
    </location>
</feature>
<evidence type="ECO:0000256" key="17">
    <source>
        <dbReference type="SAM" id="Phobius"/>
    </source>
</evidence>
<evidence type="ECO:0000256" key="9">
    <source>
        <dbReference type="ARBA" id="ARBA00022741"/>
    </source>
</evidence>
<organism evidence="19 20">
    <name type="scientific">Geobacter argillaceus</name>
    <dbReference type="NCBI Taxonomy" id="345631"/>
    <lineage>
        <taxon>Bacteria</taxon>
        <taxon>Pseudomonadati</taxon>
        <taxon>Thermodesulfobacteriota</taxon>
        <taxon>Desulfuromonadia</taxon>
        <taxon>Geobacterales</taxon>
        <taxon>Geobacteraceae</taxon>
        <taxon>Geobacter</taxon>
    </lineage>
</organism>
<feature type="coiled-coil region" evidence="16">
    <location>
        <begin position="332"/>
        <end position="387"/>
    </location>
</feature>
<dbReference type="GO" id="GO:0005886">
    <property type="term" value="C:plasma membrane"/>
    <property type="evidence" value="ECO:0007669"/>
    <property type="project" value="UniProtKB-SubCell"/>
</dbReference>
<comment type="caution">
    <text evidence="19">The sequence shown here is derived from an EMBL/GenBank/DDBJ whole genome shotgun (WGS) entry which is preliminary data.</text>
</comment>
<dbReference type="Gene3D" id="1.10.287.130">
    <property type="match status" value="1"/>
</dbReference>
<dbReference type="PIRSF" id="PIRSF036431">
    <property type="entry name" value="STHK_DctB"/>
    <property type="match status" value="1"/>
</dbReference>
<accession>A0A562VKM6</accession>
<dbReference type="SUPFAM" id="SSF47384">
    <property type="entry name" value="Homodimeric domain of signal transducing histidine kinase"/>
    <property type="match status" value="1"/>
</dbReference>
<dbReference type="InterPro" id="IPR003594">
    <property type="entry name" value="HATPase_dom"/>
</dbReference>
<dbReference type="Gene3D" id="3.30.450.20">
    <property type="entry name" value="PAS domain"/>
    <property type="match status" value="2"/>
</dbReference>
<dbReference type="CDD" id="cd00082">
    <property type="entry name" value="HisKA"/>
    <property type="match status" value="1"/>
</dbReference>
<keyword evidence="14 17" id="KW-0472">Membrane</keyword>
<dbReference type="InterPro" id="IPR004358">
    <property type="entry name" value="Sig_transdc_His_kin-like_C"/>
</dbReference>
<dbReference type="SUPFAM" id="SSF103190">
    <property type="entry name" value="Sensory domain-like"/>
    <property type="match status" value="1"/>
</dbReference>
<keyword evidence="4" id="KW-1003">Cell membrane</keyword>
<dbReference type="SUPFAM" id="SSF55874">
    <property type="entry name" value="ATPase domain of HSP90 chaperone/DNA topoisomerase II/histidine kinase"/>
    <property type="match status" value="1"/>
</dbReference>
<dbReference type="SMART" id="SM00388">
    <property type="entry name" value="HisKA"/>
    <property type="match status" value="1"/>
</dbReference>
<evidence type="ECO:0000256" key="10">
    <source>
        <dbReference type="ARBA" id="ARBA00022777"/>
    </source>
</evidence>
<protein>
    <recommendedName>
        <fullName evidence="15">C4-dicarboxylate transport sensor protein DctB</fullName>
        <ecNumber evidence="3">2.7.13.3</ecNumber>
    </recommendedName>
</protein>
<evidence type="ECO:0000256" key="6">
    <source>
        <dbReference type="ARBA" id="ARBA00022553"/>
    </source>
</evidence>
<dbReference type="InterPro" id="IPR029151">
    <property type="entry name" value="Sensor-like_sf"/>
</dbReference>
<dbReference type="PANTHER" id="PTHR43065:SF46">
    <property type="entry name" value="C4-DICARBOXYLATE TRANSPORT SENSOR PROTEIN DCTB"/>
    <property type="match status" value="1"/>
</dbReference>
<evidence type="ECO:0000256" key="14">
    <source>
        <dbReference type="ARBA" id="ARBA00023136"/>
    </source>
</evidence>
<keyword evidence="9" id="KW-0547">Nucleotide-binding</keyword>
<name>A0A562VKM6_9BACT</name>
<dbReference type="Pfam" id="PF02518">
    <property type="entry name" value="HATPase_c"/>
    <property type="match status" value="1"/>
</dbReference>
<dbReference type="SMART" id="SM00387">
    <property type="entry name" value="HATPase_c"/>
    <property type="match status" value="1"/>
</dbReference>
<evidence type="ECO:0000256" key="11">
    <source>
        <dbReference type="ARBA" id="ARBA00022840"/>
    </source>
</evidence>
<gene>
    <name evidence="19" type="ORF">JN12_02581</name>
</gene>
<feature type="domain" description="Histidine kinase" evidence="18">
    <location>
        <begin position="403"/>
        <end position="616"/>
    </location>
</feature>
<feature type="transmembrane region" description="Helical" evidence="17">
    <location>
        <begin position="12"/>
        <end position="34"/>
    </location>
</feature>
<keyword evidence="16" id="KW-0175">Coiled coil</keyword>
<dbReference type="GO" id="GO:0005524">
    <property type="term" value="F:ATP binding"/>
    <property type="evidence" value="ECO:0007669"/>
    <property type="project" value="UniProtKB-KW"/>
</dbReference>
<dbReference type="InterPro" id="IPR036097">
    <property type="entry name" value="HisK_dim/P_sf"/>
</dbReference>
<reference evidence="19 20" key="1">
    <citation type="submission" date="2019-07" db="EMBL/GenBank/DDBJ databases">
        <title>Genomic Encyclopedia of Archaeal and Bacterial Type Strains, Phase II (KMG-II): from individual species to whole genera.</title>
        <authorList>
            <person name="Goeker M."/>
        </authorList>
    </citation>
    <scope>NUCLEOTIDE SEQUENCE [LARGE SCALE GENOMIC DNA]</scope>
    <source>
        <strain evidence="19 20">ATCC BAA-1139</strain>
    </source>
</reference>
<evidence type="ECO:0000256" key="16">
    <source>
        <dbReference type="SAM" id="Coils"/>
    </source>
</evidence>
<evidence type="ECO:0000313" key="20">
    <source>
        <dbReference type="Proteomes" id="UP000319449"/>
    </source>
</evidence>
<keyword evidence="10 19" id="KW-0418">Kinase</keyword>
<dbReference type="GO" id="GO:0000155">
    <property type="term" value="F:phosphorelay sensor kinase activity"/>
    <property type="evidence" value="ECO:0007669"/>
    <property type="project" value="InterPro"/>
</dbReference>
<evidence type="ECO:0000259" key="18">
    <source>
        <dbReference type="PROSITE" id="PS50109"/>
    </source>
</evidence>
<evidence type="ECO:0000256" key="8">
    <source>
        <dbReference type="ARBA" id="ARBA00022692"/>
    </source>
</evidence>
<keyword evidence="6" id="KW-0597">Phosphoprotein</keyword>
<dbReference type="PRINTS" id="PR00344">
    <property type="entry name" value="BCTRLSENSOR"/>
</dbReference>
<comment type="subcellular location">
    <subcellularLocation>
        <location evidence="2">Cell inner membrane</location>
        <topology evidence="2">Multi-pass membrane protein</topology>
    </subcellularLocation>
</comment>
<sequence>MTSHTGPGQLRLTLIRLAMKAGSTILVCLLVGWVTEQILLTRNLEALRIITSQHMEFYRLSLESVLTRNESLPRLVAHEEKLGRLLLHPDDSTLKKAANDYLRNIQGVSDIAAAYLMDADGLTLAASNFNQPTSYVGENYAFRPYFRDAIQGGLGRFFGIGMTTGLPGYFLAAPVEVYGKRLGVSAIKVNLDSFESALLKSGENVLLADDSGVIFLTSVKEWRYRTLTQLGKNAFEQLRTTRAYNNLSLVPLETSLNLQEGSLMARIILPHDEPRDYLVQSRMVGPLGWRMILLANTDQERQSALLAGVAASFATAFLFFIVIHFQLNAKRYQERRQAKAALRRAYQELEQRIAERTSDLVATNLSLEEKIEALKTTESILRETRDNAVQAGKLAVLGQMSAGISHEINQPLTALHTLTDNAVSLLERGRLQEVRENLGLVRQMADRMGRIVAEIKTFARKAPAELQPIRIADAIGQAVMLVESRRRQIDARIEVPPFPQELQVLADSVRLEQVLVNLLRNALDAVAELPDGQVTVAVRHEAPDVMIAIRDNGPGIAPEIMPRLFEPFLTNKSAGQGLGLGLAISRMIITELGGSLTARNSDNGGAEFTILLEEALHDPT</sequence>
<dbReference type="PANTHER" id="PTHR43065">
    <property type="entry name" value="SENSOR HISTIDINE KINASE"/>
    <property type="match status" value="1"/>
</dbReference>
<keyword evidence="8 17" id="KW-0812">Transmembrane</keyword>
<keyword evidence="5" id="KW-0997">Cell inner membrane</keyword>
<proteinExistence type="predicted"/>
<dbReference type="InterPro" id="IPR036890">
    <property type="entry name" value="HATPase_C_sf"/>
</dbReference>
<dbReference type="Pfam" id="PF02743">
    <property type="entry name" value="dCache_1"/>
    <property type="match status" value="1"/>
</dbReference>
<dbReference type="InterPro" id="IPR005467">
    <property type="entry name" value="His_kinase_dom"/>
</dbReference>
<keyword evidence="12 17" id="KW-1133">Transmembrane helix</keyword>
<evidence type="ECO:0000256" key="2">
    <source>
        <dbReference type="ARBA" id="ARBA00004429"/>
    </source>
</evidence>
<dbReference type="InterPro" id="IPR033479">
    <property type="entry name" value="dCache_1"/>
</dbReference>